<evidence type="ECO:0000256" key="6">
    <source>
        <dbReference type="ARBA" id="ARBA00022741"/>
    </source>
</evidence>
<evidence type="ECO:0000256" key="8">
    <source>
        <dbReference type="ARBA" id="ARBA00022967"/>
    </source>
</evidence>
<keyword evidence="9" id="KW-0472">Membrane</keyword>
<keyword evidence="8" id="KW-1278">Translocase</keyword>
<dbReference type="PANTHER" id="PTHR43790">
    <property type="entry name" value="CARBOHYDRATE TRANSPORT ATP-BINDING PROTEIN MG119-RELATED"/>
    <property type="match status" value="1"/>
</dbReference>
<accession>A0A240C650</accession>
<dbReference type="Gene3D" id="3.40.50.300">
    <property type="entry name" value="P-loop containing nucleotide triphosphate hydrolases"/>
    <property type="match status" value="2"/>
</dbReference>
<dbReference type="SUPFAM" id="SSF52540">
    <property type="entry name" value="P-loop containing nucleoside triphosphate hydrolases"/>
    <property type="match status" value="2"/>
</dbReference>
<evidence type="ECO:0000313" key="12">
    <source>
        <dbReference type="Proteomes" id="UP000215134"/>
    </source>
</evidence>
<evidence type="ECO:0000256" key="4">
    <source>
        <dbReference type="ARBA" id="ARBA00022597"/>
    </source>
</evidence>
<dbReference type="KEGG" id="sfj:SAMEA4384070_3315"/>
<keyword evidence="2" id="KW-0813">Transport</keyword>
<keyword evidence="6" id="KW-0547">Nucleotide-binding</keyword>
<dbReference type="Proteomes" id="UP000215134">
    <property type="component" value="Chromosome 1"/>
</dbReference>
<feature type="domain" description="ABC transporter" evidence="10">
    <location>
        <begin position="6"/>
        <end position="242"/>
    </location>
</feature>
<dbReference type="EC" id="3.6.3.17" evidence="11"/>
<dbReference type="GO" id="GO:0005524">
    <property type="term" value="F:ATP binding"/>
    <property type="evidence" value="ECO:0007669"/>
    <property type="project" value="UniProtKB-KW"/>
</dbReference>
<keyword evidence="3" id="KW-1003">Cell membrane</keyword>
<dbReference type="InterPro" id="IPR003439">
    <property type="entry name" value="ABC_transporter-like_ATP-bd"/>
</dbReference>
<keyword evidence="12" id="KW-1185">Reference proteome</keyword>
<evidence type="ECO:0000256" key="5">
    <source>
        <dbReference type="ARBA" id="ARBA00022737"/>
    </source>
</evidence>
<evidence type="ECO:0000256" key="3">
    <source>
        <dbReference type="ARBA" id="ARBA00022475"/>
    </source>
</evidence>
<keyword evidence="5" id="KW-0677">Repeat</keyword>
<evidence type="ECO:0000256" key="7">
    <source>
        <dbReference type="ARBA" id="ARBA00022840"/>
    </source>
</evidence>
<feature type="domain" description="ABC transporter" evidence="10">
    <location>
        <begin position="254"/>
        <end position="496"/>
    </location>
</feature>
<dbReference type="InterPro" id="IPR050107">
    <property type="entry name" value="ABC_carbohydrate_import_ATPase"/>
</dbReference>
<dbReference type="AlphaFoldDB" id="A0A240C650"/>
<protein>
    <submittedName>
        <fullName evidence="11">Arabinose import ATP-binding protein AraG</fullName>
        <ecNumber evidence="11">3.6.3.17</ecNumber>
    </submittedName>
</protein>
<comment type="subcellular location">
    <subcellularLocation>
        <location evidence="1">Cell inner membrane</location>
        <topology evidence="1">Peripheral membrane protein</topology>
    </subcellularLocation>
</comment>
<dbReference type="PROSITE" id="PS00211">
    <property type="entry name" value="ABC_TRANSPORTER_1"/>
    <property type="match status" value="1"/>
</dbReference>
<name>A0A240C650_SERFI</name>
<evidence type="ECO:0000256" key="9">
    <source>
        <dbReference type="ARBA" id="ARBA00023136"/>
    </source>
</evidence>
<dbReference type="PANTHER" id="PTHR43790:SF3">
    <property type="entry name" value="D-ALLOSE IMPORT ATP-BINDING PROTEIN ALSA-RELATED"/>
    <property type="match status" value="1"/>
</dbReference>
<organism evidence="11 12">
    <name type="scientific">Serratia ficaria</name>
    <dbReference type="NCBI Taxonomy" id="61651"/>
    <lineage>
        <taxon>Bacteria</taxon>
        <taxon>Pseudomonadati</taxon>
        <taxon>Pseudomonadota</taxon>
        <taxon>Gammaproteobacteria</taxon>
        <taxon>Enterobacterales</taxon>
        <taxon>Yersiniaceae</taxon>
        <taxon>Serratia</taxon>
    </lineage>
</organism>
<evidence type="ECO:0000256" key="2">
    <source>
        <dbReference type="ARBA" id="ARBA00022448"/>
    </source>
</evidence>
<dbReference type="InterPro" id="IPR003593">
    <property type="entry name" value="AAA+_ATPase"/>
</dbReference>
<dbReference type="Pfam" id="PF00005">
    <property type="entry name" value="ABC_tran"/>
    <property type="match status" value="2"/>
</dbReference>
<dbReference type="EMBL" id="LT906479">
    <property type="protein sequence ID" value="SNW03454.1"/>
    <property type="molecule type" value="Genomic_DNA"/>
</dbReference>
<dbReference type="GO" id="GO:0016887">
    <property type="term" value="F:ATP hydrolysis activity"/>
    <property type="evidence" value="ECO:0007669"/>
    <property type="project" value="InterPro"/>
</dbReference>
<dbReference type="PROSITE" id="PS50893">
    <property type="entry name" value="ABC_TRANSPORTER_2"/>
    <property type="match status" value="2"/>
</dbReference>
<dbReference type="FunFam" id="3.40.50.300:FF:000127">
    <property type="entry name" value="Ribose import ATP-binding protein RbsA"/>
    <property type="match status" value="1"/>
</dbReference>
<dbReference type="InterPro" id="IPR027417">
    <property type="entry name" value="P-loop_NTPase"/>
</dbReference>
<keyword evidence="7 11" id="KW-0067">ATP-binding</keyword>
<evidence type="ECO:0000259" key="10">
    <source>
        <dbReference type="PROSITE" id="PS50893"/>
    </source>
</evidence>
<evidence type="ECO:0000313" key="11">
    <source>
        <dbReference type="EMBL" id="SNW03454.1"/>
    </source>
</evidence>
<keyword evidence="11" id="KW-0378">Hydrolase</keyword>
<evidence type="ECO:0000256" key="1">
    <source>
        <dbReference type="ARBA" id="ARBA00004417"/>
    </source>
</evidence>
<reference evidence="11 12" key="1">
    <citation type="submission" date="2017-06" db="EMBL/GenBank/DDBJ databases">
        <authorList>
            <consortium name="Pathogen Informatics"/>
        </authorList>
    </citation>
    <scope>NUCLEOTIDE SEQUENCE [LARGE SCALE GENOMIC DNA]</scope>
    <source>
        <strain evidence="11 12">NCTC12148</strain>
    </source>
</reference>
<dbReference type="GO" id="GO:0005886">
    <property type="term" value="C:plasma membrane"/>
    <property type="evidence" value="ECO:0007669"/>
    <property type="project" value="UniProtKB-SubCell"/>
</dbReference>
<dbReference type="InterPro" id="IPR017871">
    <property type="entry name" value="ABC_transporter-like_CS"/>
</dbReference>
<gene>
    <name evidence="11" type="primary">araG_2</name>
    <name evidence="11" type="ORF">SAMEA4384070_03315</name>
</gene>
<sequence>MLTPLLELKQINKSFPGVKALDGIDLSIQRGEVHALLGENGAGKSTLVKIMCGIYQPDSGDIFIDGEQRHFNNYRQAINAGVGIIFQEFSLIPYMNAIDNIFLNREIKNRWGLLDRRAMRRKAEAIFKRLTVEIDLDRPVEQLSVAQQQFVEIAKALSLDARILVLDEPTATLTPGEAEHLFSVMNDLRLLGVGMVFISHHLDEIFTICDRITVLRDGGYIQTLTTGDTDVEELVRLMVGRKIEHAFPPKRHPAGDATVLLEASIQREKHGAEDRFHLRQGEILGFAGLVGSGRTETVAAMIGASGCYRKNIRLAGQPAALRNPAQALQRGIGLLPESRKTEGLVLPFSVAQNITLNRHHRRGKIFINARKEQDIVQRLIRAVGVKTPDADTAVSTLSGGNQQKVVIARWLNNDCNILIFDEPTRGIDVGAKAEIYQLMQQLTQKGISIIMISSELPEIIGVCDRVLVFRGGHIVAELTGDEIESNNIMLHATGSAL</sequence>
<proteinExistence type="predicted"/>
<dbReference type="CDD" id="cd03215">
    <property type="entry name" value="ABC_Carb_Monos_II"/>
    <property type="match status" value="1"/>
</dbReference>
<dbReference type="STRING" id="1411141.GCA_001590885_01519"/>
<dbReference type="SMART" id="SM00382">
    <property type="entry name" value="AAA"/>
    <property type="match status" value="2"/>
</dbReference>
<dbReference type="CDD" id="cd03216">
    <property type="entry name" value="ABC_Carb_Monos_I"/>
    <property type="match status" value="1"/>
</dbReference>
<keyword evidence="4" id="KW-0762">Sugar transport</keyword>